<gene>
    <name evidence="2" type="ORF">ACFP57_11710</name>
</gene>
<evidence type="ECO:0000256" key="1">
    <source>
        <dbReference type="SAM" id="Phobius"/>
    </source>
</evidence>
<keyword evidence="3" id="KW-1185">Reference proteome</keyword>
<name>A0ABW1X317_9ACTN</name>
<organism evidence="2 3">
    <name type="scientific">Luteococcus sanguinis</name>
    <dbReference type="NCBI Taxonomy" id="174038"/>
    <lineage>
        <taxon>Bacteria</taxon>
        <taxon>Bacillati</taxon>
        <taxon>Actinomycetota</taxon>
        <taxon>Actinomycetes</taxon>
        <taxon>Propionibacteriales</taxon>
        <taxon>Propionibacteriaceae</taxon>
        <taxon>Luteococcus</taxon>
    </lineage>
</organism>
<accession>A0ABW1X317</accession>
<dbReference type="Pfam" id="PF09534">
    <property type="entry name" value="Trp_oprn_chp"/>
    <property type="match status" value="1"/>
</dbReference>
<protein>
    <submittedName>
        <fullName evidence="2">Trp biosynthesis-associated membrane protein</fullName>
    </submittedName>
</protein>
<sequence length="155" mass="15909">MASTRPVALILGLAAGVGALVLAGRSDQPELPRAIGWALLAATVASLTFGHRGRQVLGALVVVLGLGLAWPAAHPGLVAAGIAAIIAGGIFLAHAGRWDATRRFDRETPTVLDSDTDVWKAMDAGLDPTADGFGDNLASQARMVTPAPSKIQEDQ</sequence>
<feature type="transmembrane region" description="Helical" evidence="1">
    <location>
        <begin position="79"/>
        <end position="96"/>
    </location>
</feature>
<dbReference type="RefSeq" id="WP_386769626.1">
    <property type="nucleotide sequence ID" value="NZ_JBHSUA010000021.1"/>
</dbReference>
<feature type="transmembrane region" description="Helical" evidence="1">
    <location>
        <begin position="56"/>
        <end position="73"/>
    </location>
</feature>
<reference evidence="3" key="1">
    <citation type="journal article" date="2019" name="Int. J. Syst. Evol. Microbiol.">
        <title>The Global Catalogue of Microorganisms (GCM) 10K type strain sequencing project: providing services to taxonomists for standard genome sequencing and annotation.</title>
        <authorList>
            <consortium name="The Broad Institute Genomics Platform"/>
            <consortium name="The Broad Institute Genome Sequencing Center for Infectious Disease"/>
            <person name="Wu L."/>
            <person name="Ma J."/>
        </authorList>
    </citation>
    <scope>NUCLEOTIDE SEQUENCE [LARGE SCALE GENOMIC DNA]</scope>
    <source>
        <strain evidence="3">CGMCC 1.15277</strain>
    </source>
</reference>
<keyword evidence="1" id="KW-0812">Transmembrane</keyword>
<keyword evidence="1" id="KW-1133">Transmembrane helix</keyword>
<feature type="transmembrane region" description="Helical" evidence="1">
    <location>
        <begin position="33"/>
        <end position="49"/>
    </location>
</feature>
<dbReference type="EMBL" id="JBHSUA010000021">
    <property type="protein sequence ID" value="MFC6397642.1"/>
    <property type="molecule type" value="Genomic_DNA"/>
</dbReference>
<dbReference type="Proteomes" id="UP001596266">
    <property type="component" value="Unassembled WGS sequence"/>
</dbReference>
<evidence type="ECO:0000313" key="2">
    <source>
        <dbReference type="EMBL" id="MFC6397642.1"/>
    </source>
</evidence>
<evidence type="ECO:0000313" key="3">
    <source>
        <dbReference type="Proteomes" id="UP001596266"/>
    </source>
</evidence>
<comment type="caution">
    <text evidence="2">The sequence shown here is derived from an EMBL/GenBank/DDBJ whole genome shotgun (WGS) entry which is preliminary data.</text>
</comment>
<proteinExistence type="predicted"/>
<keyword evidence="1" id="KW-0472">Membrane</keyword>
<dbReference type="InterPro" id="IPR019051">
    <property type="entry name" value="Trp_biosyn_TM_oprn/chp"/>
</dbReference>